<protein>
    <submittedName>
        <fullName evidence="7">Prenyltransferase (Homolog to 1,4-dihydroxy-2-naphthoate octaprenyltransferase)</fullName>
        <ecNumber evidence="7">2.5.1.-</ecNumber>
    </submittedName>
</protein>
<sequence>MIRCLHVLYVRHVMLMSTIHHTKRTLQPYFALVRAPFLVFTAIVILLPAAAAAEAGILNVTNTLLAFGSVLAAHVAVNILNLASDYRTGIDEATDETPYSGGNDVLVSGTLSYRRALAAGVIAILASALFVVPLVSQFGGIVLLFYGVGTVLVVGYTDVFARIGLGEFACGAGLTFLPTVAVGYIQAGTFPESVLYLSVPMFLVGFNLLLLNEFPDVEADRTNGRVNIPVVLGRQTAGYIYFGLVGVLVASLLYPIATGALPATVAVAILPIALLAPIFRTVVLEGNGDLTDDELGNHILWTQTTIVALAVGMAAAAVL</sequence>
<keyword evidence="2 7" id="KW-0808">Transferase</keyword>
<organism evidence="7 8">
    <name type="scientific">Natronomonas pharaonis (strain ATCC 35678 / DSM 2160 / CIP 103997 / JCM 8858 / NBRC 14720 / NCIMB 2260 / Gabara)</name>
    <name type="common">Halobacterium pharaonis</name>
    <dbReference type="NCBI Taxonomy" id="348780"/>
    <lineage>
        <taxon>Archaea</taxon>
        <taxon>Methanobacteriati</taxon>
        <taxon>Methanobacteriota</taxon>
        <taxon>Stenosarchaea group</taxon>
        <taxon>Halobacteria</taxon>
        <taxon>Halobacteriales</taxon>
        <taxon>Natronomonadaceae</taxon>
        <taxon>Natronomonas</taxon>
    </lineage>
</organism>
<keyword evidence="3 6" id="KW-0812">Transmembrane</keyword>
<dbReference type="HOGENOM" id="CLU_043611_0_1_2"/>
<dbReference type="GO" id="GO:0005886">
    <property type="term" value="C:plasma membrane"/>
    <property type="evidence" value="ECO:0007669"/>
    <property type="project" value="UniProtKB-SubCell"/>
</dbReference>
<dbReference type="EMBL" id="CR936257">
    <property type="protein sequence ID" value="CAI49869.1"/>
    <property type="molecule type" value="Genomic_DNA"/>
</dbReference>
<evidence type="ECO:0000313" key="8">
    <source>
        <dbReference type="Proteomes" id="UP000002698"/>
    </source>
</evidence>
<dbReference type="STRING" id="348780.NP_3556A"/>
<keyword evidence="8" id="KW-1185">Reference proteome</keyword>
<dbReference type="InterPro" id="IPR000537">
    <property type="entry name" value="UbiA_prenyltransferase"/>
</dbReference>
<feature type="transmembrane region" description="Helical" evidence="6">
    <location>
        <begin position="64"/>
        <end position="83"/>
    </location>
</feature>
<dbReference type="Pfam" id="PF01040">
    <property type="entry name" value="UbiA"/>
    <property type="match status" value="1"/>
</dbReference>
<dbReference type="eggNOG" id="arCOG00480">
    <property type="taxonomic scope" value="Archaea"/>
</dbReference>
<keyword evidence="5 6" id="KW-0472">Membrane</keyword>
<feature type="transmembrane region" description="Helical" evidence="6">
    <location>
        <begin position="29"/>
        <end position="52"/>
    </location>
</feature>
<dbReference type="GO" id="GO:0009234">
    <property type="term" value="P:menaquinone biosynthetic process"/>
    <property type="evidence" value="ECO:0007669"/>
    <property type="project" value="TreeGrafter"/>
</dbReference>
<keyword evidence="4 6" id="KW-1133">Transmembrane helix</keyword>
<feature type="transmembrane region" description="Helical" evidence="6">
    <location>
        <begin position="141"/>
        <end position="161"/>
    </location>
</feature>
<gene>
    <name evidence="7" type="primary">menA2</name>
    <name evidence="7" type="ordered locus">NP_3556A</name>
</gene>
<evidence type="ECO:0000256" key="3">
    <source>
        <dbReference type="ARBA" id="ARBA00022692"/>
    </source>
</evidence>
<dbReference type="PANTHER" id="PTHR13929:SF0">
    <property type="entry name" value="UBIA PRENYLTRANSFERASE DOMAIN-CONTAINING PROTEIN 1"/>
    <property type="match status" value="1"/>
</dbReference>
<evidence type="ECO:0000313" key="7">
    <source>
        <dbReference type="EMBL" id="CAI49869.1"/>
    </source>
</evidence>
<feature type="transmembrane region" description="Helical" evidence="6">
    <location>
        <begin position="116"/>
        <end position="135"/>
    </location>
</feature>
<dbReference type="AlphaFoldDB" id="A0A1U7EXG2"/>
<feature type="transmembrane region" description="Helical" evidence="6">
    <location>
        <begin position="193"/>
        <end position="211"/>
    </location>
</feature>
<reference evidence="7 8" key="1">
    <citation type="journal article" date="2005" name="Genome Res.">
        <title>Living with two extremes: conclusions from the genome sequence of Natronomonas pharaonis.</title>
        <authorList>
            <person name="Falb M."/>
            <person name="Pfeiffer F."/>
            <person name="Palm P."/>
            <person name="Rodewald K."/>
            <person name="Hickmann V."/>
            <person name="Tittor J."/>
            <person name="Oesterhelt D."/>
        </authorList>
    </citation>
    <scope>NUCLEOTIDE SEQUENCE [LARGE SCALE GENOMIC DNA]</scope>
    <source>
        <strain evidence="8">ATCC 35678 / DSM 2160 / CIP 103997 / JCM 8858 / NBRC 14720 / NCIMB 2260 / Gabara</strain>
    </source>
</reference>
<accession>A0A1U7EXG2</accession>
<dbReference type="KEGG" id="nph:NP_3556A"/>
<dbReference type="CDD" id="cd13962">
    <property type="entry name" value="PT_UbiA_UBIAD1"/>
    <property type="match status" value="1"/>
</dbReference>
<dbReference type="GO" id="GO:0042371">
    <property type="term" value="P:vitamin K biosynthetic process"/>
    <property type="evidence" value="ECO:0007669"/>
    <property type="project" value="TreeGrafter"/>
</dbReference>
<feature type="transmembrane region" description="Helical" evidence="6">
    <location>
        <begin position="263"/>
        <end position="283"/>
    </location>
</feature>
<name>A0A1U7EXG2_NATPD</name>
<evidence type="ECO:0000256" key="2">
    <source>
        <dbReference type="ARBA" id="ARBA00022679"/>
    </source>
</evidence>
<dbReference type="EnsemblBacteria" id="CAI49869">
    <property type="protein sequence ID" value="CAI49869"/>
    <property type="gene ID" value="NP_3556A"/>
</dbReference>
<comment type="subcellular location">
    <subcellularLocation>
        <location evidence="1">Cell membrane</location>
        <topology evidence="1">Multi-pass membrane protein</topology>
    </subcellularLocation>
</comment>
<evidence type="ECO:0000256" key="5">
    <source>
        <dbReference type="ARBA" id="ARBA00023136"/>
    </source>
</evidence>
<evidence type="ECO:0000256" key="4">
    <source>
        <dbReference type="ARBA" id="ARBA00022989"/>
    </source>
</evidence>
<dbReference type="Proteomes" id="UP000002698">
    <property type="component" value="Chromosome"/>
</dbReference>
<dbReference type="EC" id="2.5.1.-" evidence="7"/>
<dbReference type="PANTHER" id="PTHR13929">
    <property type="entry name" value="1,4-DIHYDROXY-2-NAPHTHOATE OCTAPRENYLTRANSFERASE"/>
    <property type="match status" value="1"/>
</dbReference>
<feature type="transmembrane region" description="Helical" evidence="6">
    <location>
        <begin position="295"/>
        <end position="318"/>
    </location>
</feature>
<proteinExistence type="predicted"/>
<feature type="transmembrane region" description="Helical" evidence="6">
    <location>
        <begin position="239"/>
        <end position="257"/>
    </location>
</feature>
<dbReference type="InterPro" id="IPR026046">
    <property type="entry name" value="UBIAD1"/>
</dbReference>
<evidence type="ECO:0000256" key="6">
    <source>
        <dbReference type="SAM" id="Phobius"/>
    </source>
</evidence>
<dbReference type="GO" id="GO:0004659">
    <property type="term" value="F:prenyltransferase activity"/>
    <property type="evidence" value="ECO:0007669"/>
    <property type="project" value="InterPro"/>
</dbReference>
<feature type="transmembrane region" description="Helical" evidence="6">
    <location>
        <begin position="168"/>
        <end position="187"/>
    </location>
</feature>
<evidence type="ECO:0000256" key="1">
    <source>
        <dbReference type="ARBA" id="ARBA00004651"/>
    </source>
</evidence>